<dbReference type="Proteomes" id="UP000461730">
    <property type="component" value="Unassembled WGS sequence"/>
</dbReference>
<feature type="signal peptide" evidence="1">
    <location>
        <begin position="1"/>
        <end position="21"/>
    </location>
</feature>
<keyword evidence="3" id="KW-1185">Reference proteome</keyword>
<gene>
    <name evidence="2" type="ORF">GO493_00965</name>
</gene>
<reference evidence="2 3" key="1">
    <citation type="submission" date="2019-12" db="EMBL/GenBank/DDBJ databases">
        <title>Chitinophaga sp. strain ysch24 (GDMCC 1.1355), whole genome shotgun sequence.</title>
        <authorList>
            <person name="Zhang X."/>
        </authorList>
    </citation>
    <scope>NUCLEOTIDE SEQUENCE [LARGE SCALE GENOMIC DNA]</scope>
    <source>
        <strain evidence="3">ysch24</strain>
    </source>
</reference>
<dbReference type="RefSeq" id="WP_157304195.1">
    <property type="nucleotide sequence ID" value="NZ_WRXN01000001.1"/>
</dbReference>
<keyword evidence="1" id="KW-0732">Signal</keyword>
<feature type="chain" id="PRO_5029772359" description="Lipocalin-like domain-containing protein" evidence="1">
    <location>
        <begin position="22"/>
        <end position="159"/>
    </location>
</feature>
<dbReference type="EMBL" id="WRXN01000001">
    <property type="protein sequence ID" value="MVT06813.1"/>
    <property type="molecule type" value="Genomic_DNA"/>
</dbReference>
<evidence type="ECO:0008006" key="4">
    <source>
        <dbReference type="Google" id="ProtNLM"/>
    </source>
</evidence>
<dbReference type="PROSITE" id="PS51257">
    <property type="entry name" value="PROKAR_LIPOPROTEIN"/>
    <property type="match status" value="1"/>
</dbReference>
<accession>A0A7K1TXK2</accession>
<comment type="caution">
    <text evidence="2">The sequence shown here is derived from an EMBL/GenBank/DDBJ whole genome shotgun (WGS) entry which is preliminary data.</text>
</comment>
<sequence>MKLKSLLGLLYLVVIVFTSCNEDKAVLASGSCTFAFDSIAYSANNAMASAKDSVYKDEDTTFTGKALTIEALTSSLNSHFTATIFFPDTLAVGTYTQNEYASMMFTYSMSGNIHYLSTKTTIKITSINSKYAEGEFFGTLKNGETEKPLTDGKFKVNIY</sequence>
<evidence type="ECO:0000313" key="2">
    <source>
        <dbReference type="EMBL" id="MVT06813.1"/>
    </source>
</evidence>
<dbReference type="AlphaFoldDB" id="A0A7K1TXK2"/>
<protein>
    <recommendedName>
        <fullName evidence="4">Lipocalin-like domain-containing protein</fullName>
    </recommendedName>
</protein>
<evidence type="ECO:0000256" key="1">
    <source>
        <dbReference type="SAM" id="SignalP"/>
    </source>
</evidence>
<proteinExistence type="predicted"/>
<organism evidence="2 3">
    <name type="scientific">Chitinophaga tropicalis</name>
    <dbReference type="NCBI Taxonomy" id="2683588"/>
    <lineage>
        <taxon>Bacteria</taxon>
        <taxon>Pseudomonadati</taxon>
        <taxon>Bacteroidota</taxon>
        <taxon>Chitinophagia</taxon>
        <taxon>Chitinophagales</taxon>
        <taxon>Chitinophagaceae</taxon>
        <taxon>Chitinophaga</taxon>
    </lineage>
</organism>
<evidence type="ECO:0000313" key="3">
    <source>
        <dbReference type="Proteomes" id="UP000461730"/>
    </source>
</evidence>
<name>A0A7K1TXK2_9BACT</name>